<evidence type="ECO:0000313" key="3">
    <source>
        <dbReference type="EMBL" id="TMP60585.1"/>
    </source>
</evidence>
<dbReference type="Pfam" id="PF13884">
    <property type="entry name" value="Peptidase_S74"/>
    <property type="match status" value="1"/>
</dbReference>
<gene>
    <name evidence="3" type="ORF">CWB96_06355</name>
    <name evidence="2" type="ORF">CWB97_13665</name>
</gene>
<feature type="domain" description="Peptidase S74" evidence="1">
    <location>
        <begin position="580"/>
        <end position="669"/>
    </location>
</feature>
<proteinExistence type="predicted"/>
<dbReference type="Proteomes" id="UP000305730">
    <property type="component" value="Unassembled WGS sequence"/>
</dbReference>
<evidence type="ECO:0000313" key="4">
    <source>
        <dbReference type="Proteomes" id="UP000305730"/>
    </source>
</evidence>
<dbReference type="OrthoDB" id="6306716at2"/>
<dbReference type="PROSITE" id="PS51688">
    <property type="entry name" value="ICA"/>
    <property type="match status" value="1"/>
</dbReference>
<evidence type="ECO:0000313" key="2">
    <source>
        <dbReference type="EMBL" id="TMP41808.1"/>
    </source>
</evidence>
<dbReference type="AlphaFoldDB" id="A0A5S3XRR2"/>
<keyword evidence="4" id="KW-1185">Reference proteome</keyword>
<protein>
    <recommendedName>
        <fullName evidence="1">Peptidase S74 domain-containing protein</fullName>
    </recommendedName>
</protein>
<dbReference type="InterPro" id="IPR030392">
    <property type="entry name" value="S74_ICA"/>
</dbReference>
<accession>A0A5S3XRR2</accession>
<reference evidence="5" key="2">
    <citation type="submission" date="2019-06" db="EMBL/GenBank/DDBJ databases">
        <title>Co-occurence of chitin degradation, pigmentation and bioactivity in marine Pseudoalteromonas.</title>
        <authorList>
            <person name="Sonnenschein E.C."/>
            <person name="Bech P.K."/>
        </authorList>
    </citation>
    <scope>NUCLEOTIDE SEQUENCE [LARGE SCALE GENOMIC DNA]</scope>
    <source>
        <strain evidence="5">S2231</strain>
    </source>
</reference>
<dbReference type="EMBL" id="PNCK01000047">
    <property type="protein sequence ID" value="TMP41808.1"/>
    <property type="molecule type" value="Genomic_DNA"/>
</dbReference>
<reference evidence="3 5" key="1">
    <citation type="submission" date="2017-12" db="EMBL/GenBank/DDBJ databases">
        <authorList>
            <person name="Paulsen S."/>
            <person name="Gram L.K."/>
        </authorList>
    </citation>
    <scope>NUCLEOTIDE SEQUENCE [LARGE SCALE GENOMIC DNA]</scope>
    <source>
        <strain evidence="3 5">S2231</strain>
        <strain evidence="2">S2233</strain>
    </source>
</reference>
<organism evidence="3 5">
    <name type="scientific">Pseudoalteromonas citrea</name>
    <dbReference type="NCBI Taxonomy" id="43655"/>
    <lineage>
        <taxon>Bacteria</taxon>
        <taxon>Pseudomonadati</taxon>
        <taxon>Pseudomonadota</taxon>
        <taxon>Gammaproteobacteria</taxon>
        <taxon>Alteromonadales</taxon>
        <taxon>Pseudoalteromonadaceae</taxon>
        <taxon>Pseudoalteromonas</taxon>
    </lineage>
</organism>
<evidence type="ECO:0000259" key="1">
    <source>
        <dbReference type="PROSITE" id="PS51688"/>
    </source>
</evidence>
<evidence type="ECO:0000313" key="5">
    <source>
        <dbReference type="Proteomes" id="UP000307706"/>
    </source>
</evidence>
<comment type="caution">
    <text evidence="3">The sequence shown here is derived from an EMBL/GenBank/DDBJ whole genome shotgun (WGS) entry which is preliminary data.</text>
</comment>
<sequence length="678" mass="73756">MKHSDLNTSIREHFSRGDIPTQEQFAELIDAATDNRATFSLMAHLFGITTDCVITDELDSLSGNLHDDSTIQSYHLTEGESVLVYLQDDSTVNGVYKVFAAEDPPTLELHKQNLNVGTGMLLKANRSKKGSASFYVYAQVGEDGSAYAWQLLTNFDIPEYMAPYLQNARLPEKIDLTKNGIDSKVTAKLFSGQFEGDGSDIHSLNADELTSGKVPSARFNFSSVDDIRNGVTDKVFNSELGTWFNHKLESLACPVLKNTPVRCVETSVSIDVLQPPTHIDNVLLEHNDYVLLSAQHTPSQNGVWQLDMHTSPARLNAVTVGELSTLSTGDAIAIEQGNTHRGSVFVVSAEYINDDMTDYYWQPVSSLSTVGGGLNSDNNLISVDFASALDVQSRETEKVVDADVLGLTLQQTSTILSDDYTAKIDAEKARIDSILAASDADKDSFAEIVALINSVDTESDEAFAGYVQSNDLRSTQIEQGLAIESQHRSEQDTTFTESLATESQARIDQGLAITDALQAETDTRTAESAARYTKGASDSRYVLKTGDTLSGPYNVTAASLVGDLNVQGAIVASKDVTAFSDARLKSDVSKIEHALEKLTQLDGVTFSRTDLEDGRRYSGVIAQQVEAVLPEVVHQEGPYLSVAYGNMVGLLIESIKELNSKVTHLENKLNNVDNVSTM</sequence>
<dbReference type="Proteomes" id="UP000307706">
    <property type="component" value="Unassembled WGS sequence"/>
</dbReference>
<name>A0A5S3XRR2_9GAMM</name>
<dbReference type="EMBL" id="PNCL01000023">
    <property type="protein sequence ID" value="TMP60585.1"/>
    <property type="molecule type" value="Genomic_DNA"/>
</dbReference>
<dbReference type="RefSeq" id="WP_138597444.1">
    <property type="nucleotide sequence ID" value="NZ_PNCK01000047.1"/>
</dbReference>
<reference evidence="3" key="3">
    <citation type="submission" date="2019-09" db="EMBL/GenBank/DDBJ databases">
        <title>Co-occurence of chitin degradation, pigmentation and bioactivity in marine Pseudoalteromonas.</title>
        <authorList>
            <person name="Sonnenschein E.C."/>
            <person name="Bech P.K."/>
        </authorList>
    </citation>
    <scope>NUCLEOTIDE SEQUENCE</scope>
    <source>
        <strain evidence="3">S2231</strain>
        <strain evidence="2 4">S2233</strain>
    </source>
</reference>